<feature type="compositionally biased region" description="Acidic residues" evidence="2">
    <location>
        <begin position="359"/>
        <end position="369"/>
    </location>
</feature>
<dbReference type="PANTHER" id="PTHR28089">
    <property type="entry name" value="PROTEIN ZDS1-RELATED"/>
    <property type="match status" value="1"/>
</dbReference>
<dbReference type="Pfam" id="PF08632">
    <property type="entry name" value="Zds_C"/>
    <property type="match status" value="1"/>
</dbReference>
<dbReference type="Proteomes" id="UP001473302">
    <property type="component" value="Unassembled WGS sequence"/>
</dbReference>
<evidence type="ECO:0000313" key="4">
    <source>
        <dbReference type="EMBL" id="GAA5807775.1"/>
    </source>
</evidence>
<reference evidence="4 5" key="1">
    <citation type="submission" date="2024-04" db="EMBL/GenBank/DDBJ databases">
        <title>genome sequences of Mucor flavus KT1a and Helicostylum pulchrum KT1b strains isolated from the surface of a dry-aged beef.</title>
        <authorList>
            <person name="Toyotome T."/>
            <person name="Hosono M."/>
            <person name="Torimaru M."/>
            <person name="Fukuda K."/>
            <person name="Mikami N."/>
        </authorList>
    </citation>
    <scope>NUCLEOTIDE SEQUENCE [LARGE SCALE GENOMIC DNA]</scope>
    <source>
        <strain evidence="4 5">KT1a</strain>
    </source>
</reference>
<feature type="compositionally biased region" description="Low complexity" evidence="2">
    <location>
        <begin position="370"/>
        <end position="401"/>
    </location>
</feature>
<proteinExistence type="predicted"/>
<dbReference type="InterPro" id="IPR013941">
    <property type="entry name" value="ZDS1_C"/>
</dbReference>
<keyword evidence="1" id="KW-0479">Metal-binding</keyword>
<feature type="region of interest" description="Disordered" evidence="2">
    <location>
        <begin position="351"/>
        <end position="402"/>
    </location>
</feature>
<dbReference type="PROSITE" id="PS50089">
    <property type="entry name" value="ZF_RING_2"/>
    <property type="match status" value="1"/>
</dbReference>
<evidence type="ECO:0000256" key="2">
    <source>
        <dbReference type="SAM" id="MobiDB-lite"/>
    </source>
</evidence>
<feature type="compositionally biased region" description="Basic residues" evidence="2">
    <location>
        <begin position="502"/>
        <end position="523"/>
    </location>
</feature>
<gene>
    <name evidence="4" type="ORF">MFLAVUS_001154</name>
</gene>
<dbReference type="Gene3D" id="3.30.40.10">
    <property type="entry name" value="Zinc/RING finger domain, C3HC4 (zinc finger)"/>
    <property type="match status" value="1"/>
</dbReference>
<feature type="region of interest" description="Disordered" evidence="2">
    <location>
        <begin position="584"/>
        <end position="613"/>
    </location>
</feature>
<evidence type="ECO:0000313" key="5">
    <source>
        <dbReference type="Proteomes" id="UP001473302"/>
    </source>
</evidence>
<dbReference type="InterPro" id="IPR040206">
    <property type="entry name" value="Zds1/2"/>
</dbReference>
<dbReference type="SUPFAM" id="SSF57850">
    <property type="entry name" value="RING/U-box"/>
    <property type="match status" value="1"/>
</dbReference>
<sequence length="922" mass="105530">MTSSIQQTPITLPEIELSDNWDDLNFLPQTDPPRPPTHEPEPAVESDAITTGLTRALSLPRHLNRSSTKKKEEDNNIRTEVINIATSNPSHLFWVPASQHPEIAPAEFEKYVDTHGLTIRKKSIKRRQSVLSVYFTANDQQKLLEELAERDSHSDLDVLAESDENEDRKRKLVLRRSVSLHLPTAGGYARNVPDLLVFDRNSSPFDESRALVPKGDRPLLRRGARTNFKRNSSVTAPNRPVLMNRKSESDCIDDGLETEPMIRSSSADGGVTLSDQTEPLSPVVEIEEIRDLCIASRPEPKPLQPQPVQQQRELQDPIILERSASASTANLQIGRKSSWSWAFWSDEKSSKKNNKIDLTEEQPQEEPQEQENNTRQPQVSKSSDAASIAATTSASSNGSSSKRFTLSSLFSRKSKHTSNLDSVITNGVLTKEAPKDFQLNKMYLTRLPLHVERAIYKLSHVKLANPRRPLHEQVLISNQMFWYLSIIASNPPDHQSSQQQQQHHHHQLQQKKKKPRKLVKKQRPPSPQQQQQQQQLQSSKLTKNAIASGGTFMANKSSSRESSTGFVVPDNYLNPKYQKKKSKVEYDLKLSDSSSGEEEEEEEDEEDQQKEDNVPLALYKTTSHRLLFFFTPFFFTVVTIVYNLEMVRYLPCIYCHSVTATESIEAICGTCQLLVDDQQEQAYQNFERSLREENEHWESNTNRADADLFAEQVRTEMVEDDQQLFINRLRSNRNDEMFRSIYRDGDREEQELYENDQDDFDFNMSYQDNVEAIREGFADGEDQPFESAHDYSAIALRLLRIVGNTEDNDTRATKGATESDIATLKTRTSDTGDLLETNTECAICTERFDDMVITQLPCKHEYHSECIRYWLKLKDSCPICRQSISKVQSVMQEEEPDMIVITREVADRIRQNRPDSFMDDVD</sequence>
<feature type="domain" description="RING-type" evidence="3">
    <location>
        <begin position="841"/>
        <end position="881"/>
    </location>
</feature>
<keyword evidence="5" id="KW-1185">Reference proteome</keyword>
<name>A0ABP9YLP9_9FUNG</name>
<dbReference type="PANTHER" id="PTHR28089:SF1">
    <property type="entry name" value="PROTEIN ZDS1-RELATED"/>
    <property type="match status" value="1"/>
</dbReference>
<dbReference type="EMBL" id="BAABUK010000003">
    <property type="protein sequence ID" value="GAA5807775.1"/>
    <property type="molecule type" value="Genomic_DNA"/>
</dbReference>
<accession>A0ABP9YLP9</accession>
<dbReference type="InterPro" id="IPR001841">
    <property type="entry name" value="Znf_RING"/>
</dbReference>
<evidence type="ECO:0000259" key="3">
    <source>
        <dbReference type="PROSITE" id="PS50089"/>
    </source>
</evidence>
<dbReference type="CDD" id="cd16454">
    <property type="entry name" value="RING-H2_PA-TM-RING"/>
    <property type="match status" value="1"/>
</dbReference>
<feature type="region of interest" description="Disordered" evidence="2">
    <location>
        <begin position="492"/>
        <end position="541"/>
    </location>
</feature>
<organism evidence="4 5">
    <name type="scientific">Mucor flavus</name>
    <dbReference type="NCBI Taxonomy" id="439312"/>
    <lineage>
        <taxon>Eukaryota</taxon>
        <taxon>Fungi</taxon>
        <taxon>Fungi incertae sedis</taxon>
        <taxon>Mucoromycota</taxon>
        <taxon>Mucoromycotina</taxon>
        <taxon>Mucoromycetes</taxon>
        <taxon>Mucorales</taxon>
        <taxon>Mucorineae</taxon>
        <taxon>Mucoraceae</taxon>
        <taxon>Mucor</taxon>
    </lineage>
</organism>
<protein>
    <recommendedName>
        <fullName evidence="3">RING-type domain-containing protein</fullName>
    </recommendedName>
</protein>
<keyword evidence="1" id="KW-0863">Zinc-finger</keyword>
<dbReference type="InterPro" id="IPR013083">
    <property type="entry name" value="Znf_RING/FYVE/PHD"/>
</dbReference>
<dbReference type="SMART" id="SM00184">
    <property type="entry name" value="RING"/>
    <property type="match status" value="1"/>
</dbReference>
<feature type="compositionally biased region" description="Acidic residues" evidence="2">
    <location>
        <begin position="595"/>
        <end position="609"/>
    </location>
</feature>
<comment type="caution">
    <text evidence="4">The sequence shown here is derived from an EMBL/GenBank/DDBJ whole genome shotgun (WGS) entry which is preliminary data.</text>
</comment>
<dbReference type="Pfam" id="PF13639">
    <property type="entry name" value="zf-RING_2"/>
    <property type="match status" value="1"/>
</dbReference>
<evidence type="ECO:0000256" key="1">
    <source>
        <dbReference type="PROSITE-ProRule" id="PRU00175"/>
    </source>
</evidence>
<feature type="region of interest" description="Disordered" evidence="2">
    <location>
        <begin position="25"/>
        <end position="46"/>
    </location>
</feature>
<keyword evidence="1" id="KW-0862">Zinc</keyword>
<feature type="compositionally biased region" description="Low complexity" evidence="2">
    <location>
        <begin position="528"/>
        <end position="540"/>
    </location>
</feature>
<dbReference type="SMART" id="SM01327">
    <property type="entry name" value="Zds_C"/>
    <property type="match status" value="1"/>
</dbReference>